<evidence type="ECO:0000313" key="3">
    <source>
        <dbReference type="Proteomes" id="UP000501812"/>
    </source>
</evidence>
<dbReference type="AlphaFoldDB" id="A0A858RJB4"/>
<evidence type="ECO:0000256" key="1">
    <source>
        <dbReference type="SAM" id="Phobius"/>
    </source>
</evidence>
<organism evidence="2 3">
    <name type="scientific">Luteolibacter luteus</name>
    <dbReference type="NCBI Taxonomy" id="2728835"/>
    <lineage>
        <taxon>Bacteria</taxon>
        <taxon>Pseudomonadati</taxon>
        <taxon>Verrucomicrobiota</taxon>
        <taxon>Verrucomicrobiia</taxon>
        <taxon>Verrucomicrobiales</taxon>
        <taxon>Verrucomicrobiaceae</taxon>
        <taxon>Luteolibacter</taxon>
    </lineage>
</organism>
<accession>A0A858RJB4</accession>
<proteinExistence type="predicted"/>
<dbReference type="KEGG" id="luo:HHL09_14840"/>
<dbReference type="RefSeq" id="WP_169455407.1">
    <property type="nucleotide sequence ID" value="NZ_CP051774.1"/>
</dbReference>
<keyword evidence="1" id="KW-0472">Membrane</keyword>
<dbReference type="EMBL" id="CP051774">
    <property type="protein sequence ID" value="QJE97007.1"/>
    <property type="molecule type" value="Genomic_DNA"/>
</dbReference>
<feature type="transmembrane region" description="Helical" evidence="1">
    <location>
        <begin position="646"/>
        <end position="664"/>
    </location>
</feature>
<feature type="transmembrane region" description="Helical" evidence="1">
    <location>
        <begin position="475"/>
        <end position="494"/>
    </location>
</feature>
<sequence>MSNPSPSPDSKEHFLQVAIRPFHGNAELEIAAERELRDAIENASTPIKGDTLDECAKRLEASPGRKGAWTCLAMALASLSLVAWTAWTIHRDWDWLKCMADVMDFPDRDLIEPYLARSLSLSPKQQLLLFGDPSLHDATGRFAKLWKSQPDRIDLFQEYATHHLAEKQSLPPDFRQVVDRLDPDNGYFALMEATASGRKSVESLPLPHGKLPRPLPAASWDIKDRSKMDEAIRHLERAVTAPRIQSYFGQLQLERFAILPPATGQTDRVARTFYFSYTKSGAADFLGIAKIVAAKAELCGKESDPEGLRRLIATWKRFEDKLYPQIANSMVLVLVSRTSSVLVRQNMAATATALGMDEEAKRLGATIEKLESLNRQRQDPARQQRVRQLRERAAYLLSVSSILEKYRPASKPAPSPEEMKPGRMMDYAVADRIGAAAAWVILLPSAIFAALYRFRSGFLCRKLSGRLDALLTPSDRFLIISSGIAPLIALLVLGQSPMGGRQWSLAVHSMTLPIGQILATILLMIVLPRIVARRRISRRGAQLGLAGKTSPLDWLTVILCIASVIVLGITPGLEAPRGERHFFPEMDAVDLDLPEARDPYKAWLFTAASLLSLATLCLLLQAGIAIFGKHSKALHRAVASRALAPAYFAGMLAFSLTIPLHLALERYWIARDHLYEITPASVPQNTYDRGAITDAKDELLKTLQSGD</sequence>
<feature type="transmembrane region" description="Helical" evidence="1">
    <location>
        <begin position="514"/>
        <end position="532"/>
    </location>
</feature>
<dbReference type="Proteomes" id="UP000501812">
    <property type="component" value="Chromosome"/>
</dbReference>
<feature type="transmembrane region" description="Helical" evidence="1">
    <location>
        <begin position="552"/>
        <end position="573"/>
    </location>
</feature>
<reference evidence="2 3" key="1">
    <citation type="submission" date="2020-04" db="EMBL/GenBank/DDBJ databases">
        <title>Luteolibacter sp. G-1-1-1 isolated from soil.</title>
        <authorList>
            <person name="Dahal R.H."/>
        </authorList>
    </citation>
    <scope>NUCLEOTIDE SEQUENCE [LARGE SCALE GENOMIC DNA]</scope>
    <source>
        <strain evidence="2 3">G-1-1-1</strain>
    </source>
</reference>
<protein>
    <submittedName>
        <fullName evidence="2">Uncharacterized protein</fullName>
    </submittedName>
</protein>
<keyword evidence="1" id="KW-0812">Transmembrane</keyword>
<gene>
    <name evidence="2" type="ORF">HHL09_14840</name>
</gene>
<feature type="transmembrane region" description="Helical" evidence="1">
    <location>
        <begin position="602"/>
        <end position="626"/>
    </location>
</feature>
<name>A0A858RJB4_9BACT</name>
<keyword evidence="1" id="KW-1133">Transmembrane helix</keyword>
<keyword evidence="3" id="KW-1185">Reference proteome</keyword>
<feature type="transmembrane region" description="Helical" evidence="1">
    <location>
        <begin position="433"/>
        <end position="454"/>
    </location>
</feature>
<evidence type="ECO:0000313" key="2">
    <source>
        <dbReference type="EMBL" id="QJE97007.1"/>
    </source>
</evidence>